<name>A0A7D5T486_9EURY</name>
<dbReference type="OrthoDB" id="193274at2157"/>
<dbReference type="EMBL" id="CP058910">
    <property type="protein sequence ID" value="QLH76669.1"/>
    <property type="molecule type" value="Genomic_DNA"/>
</dbReference>
<dbReference type="Proteomes" id="UP000509667">
    <property type="component" value="Chromosome"/>
</dbReference>
<dbReference type="KEGG" id="hrr:HZS55_04840"/>
<reference evidence="1 2" key="1">
    <citation type="submission" date="2020-07" db="EMBL/GenBank/DDBJ databases">
        <title>Halosimplex pelagicum sp. nov. and Halosimplex rubrum sp. nov., isolated from salted brown alga Laminaria, and emended description of the genus Halosimplex.</title>
        <authorList>
            <person name="Cui H."/>
        </authorList>
    </citation>
    <scope>NUCLEOTIDE SEQUENCE [LARGE SCALE GENOMIC DNA]</scope>
    <source>
        <strain evidence="1 2">R27</strain>
    </source>
</reference>
<gene>
    <name evidence="1" type="ORF">HZS55_04840</name>
</gene>
<protein>
    <submittedName>
        <fullName evidence="1">Uncharacterized protein</fullName>
    </submittedName>
</protein>
<evidence type="ECO:0000313" key="1">
    <source>
        <dbReference type="EMBL" id="QLH76669.1"/>
    </source>
</evidence>
<organism evidence="1 2">
    <name type="scientific">Halosimplex rubrum</name>
    <dbReference type="NCBI Taxonomy" id="869889"/>
    <lineage>
        <taxon>Archaea</taxon>
        <taxon>Methanobacteriati</taxon>
        <taxon>Methanobacteriota</taxon>
        <taxon>Stenosarchaea group</taxon>
        <taxon>Halobacteria</taxon>
        <taxon>Halobacteriales</taxon>
        <taxon>Haloarculaceae</taxon>
        <taxon>Halosimplex</taxon>
    </lineage>
</organism>
<dbReference type="AlphaFoldDB" id="A0A7D5T486"/>
<evidence type="ECO:0000313" key="2">
    <source>
        <dbReference type="Proteomes" id="UP000509667"/>
    </source>
</evidence>
<dbReference type="RefSeq" id="WP_179910604.1">
    <property type="nucleotide sequence ID" value="NZ_CP058910.1"/>
</dbReference>
<sequence>MSDSDGSEGSEYNLGASEYLIYRVLMERREQDNQETGRTKFFKLSCLTDRKLIEEFEINIGFPRHWYKYGEVVEEHSINQSVIFSPSANHQQGQAYYPANQVSEADFDLEEDLKNAIFSAANSVVQEHGQKTRKQLEQLQYREYAHEGFIEKYSDLRWHLSAESQAREGGIQSLDAFMEGPSQTELFLDEMFLAYPEDEYDELYEYYLTWDDTMRMLVEEDSHPGRQLAFLEFFIEKLSQVTLRFKYRQNIPEDRLEDWRNERPSQIQELDTRLESVRQGLIDERPTSDIFYELAESYDEVILTGANE</sequence>
<keyword evidence="2" id="KW-1185">Reference proteome</keyword>
<dbReference type="GeneID" id="56077165"/>
<proteinExistence type="predicted"/>
<accession>A0A7D5T486</accession>